<keyword evidence="2" id="KW-0472">Membrane</keyword>
<feature type="domain" description="DUF1707" evidence="3">
    <location>
        <begin position="19"/>
        <end position="65"/>
    </location>
</feature>
<name>A0A6G7Y3Y8_9ACTN</name>
<keyword evidence="2" id="KW-0812">Transmembrane</keyword>
<gene>
    <name evidence="4" type="ORF">G7070_02840</name>
</gene>
<evidence type="ECO:0000259" key="3">
    <source>
        <dbReference type="Pfam" id="PF08044"/>
    </source>
</evidence>
<evidence type="ECO:0000313" key="4">
    <source>
        <dbReference type="EMBL" id="QIK71419.1"/>
    </source>
</evidence>
<reference evidence="4 5" key="1">
    <citation type="submission" date="2020-03" db="EMBL/GenBank/DDBJ databases">
        <title>Propioniciclava sp. nov., isolated from Hydrophilus acuminatus.</title>
        <authorList>
            <person name="Hyun D.-W."/>
            <person name="Bae J.-W."/>
        </authorList>
    </citation>
    <scope>NUCLEOTIDE SEQUENCE [LARGE SCALE GENOMIC DNA]</scope>
    <source>
        <strain evidence="4 5">HDW11</strain>
    </source>
</reference>
<dbReference type="InterPro" id="IPR012551">
    <property type="entry name" value="DUF1707_SHOCT-like"/>
</dbReference>
<dbReference type="KEGG" id="prv:G7070_02840"/>
<evidence type="ECO:0000256" key="1">
    <source>
        <dbReference type="SAM" id="MobiDB-lite"/>
    </source>
</evidence>
<dbReference type="EMBL" id="CP049865">
    <property type="protein sequence ID" value="QIK71419.1"/>
    <property type="molecule type" value="Genomic_DNA"/>
</dbReference>
<feature type="region of interest" description="Disordered" evidence="1">
    <location>
        <begin position="1"/>
        <end position="21"/>
    </location>
</feature>
<protein>
    <submittedName>
        <fullName evidence="4">DUF1707 domain-containing protein</fullName>
    </submittedName>
</protein>
<dbReference type="Pfam" id="PF08044">
    <property type="entry name" value="DUF1707"/>
    <property type="match status" value="1"/>
</dbReference>
<organism evidence="4 5">
    <name type="scientific">Propioniciclava coleopterorum</name>
    <dbReference type="NCBI Taxonomy" id="2714937"/>
    <lineage>
        <taxon>Bacteria</taxon>
        <taxon>Bacillati</taxon>
        <taxon>Actinomycetota</taxon>
        <taxon>Actinomycetes</taxon>
        <taxon>Propionibacteriales</taxon>
        <taxon>Propionibacteriaceae</taxon>
        <taxon>Propioniciclava</taxon>
    </lineage>
</organism>
<feature type="transmembrane region" description="Helical" evidence="2">
    <location>
        <begin position="99"/>
        <end position="124"/>
    </location>
</feature>
<evidence type="ECO:0000256" key="2">
    <source>
        <dbReference type="SAM" id="Phobius"/>
    </source>
</evidence>
<sequence length="126" mass="12993">MPELPRSSKYRATPDAPLSDGERERIVARLNAAYEGGQVDADAYPRLLDTAFAARTLGEIAPVVEVVPGEVTYDVPAVVQAGTQPPGELAQAKSPSTGLVLGVAGAVVGAVLLLVLVIGVLGFLPF</sequence>
<dbReference type="AlphaFoldDB" id="A0A6G7Y3Y8"/>
<keyword evidence="2" id="KW-1133">Transmembrane helix</keyword>
<dbReference type="Proteomes" id="UP000501058">
    <property type="component" value="Chromosome"/>
</dbReference>
<keyword evidence="5" id="KW-1185">Reference proteome</keyword>
<accession>A0A6G7Y3Y8</accession>
<proteinExistence type="predicted"/>
<dbReference type="RefSeq" id="WP_166231825.1">
    <property type="nucleotide sequence ID" value="NZ_CP049865.1"/>
</dbReference>
<evidence type="ECO:0000313" key="5">
    <source>
        <dbReference type="Proteomes" id="UP000501058"/>
    </source>
</evidence>